<protein>
    <submittedName>
        <fullName evidence="1">Uncharacterized protein</fullName>
    </submittedName>
</protein>
<dbReference type="EMBL" id="JABBWM010000025">
    <property type="protein sequence ID" value="KAG2108969.1"/>
    <property type="molecule type" value="Genomic_DNA"/>
</dbReference>
<keyword evidence="2" id="KW-1185">Reference proteome</keyword>
<dbReference type="AlphaFoldDB" id="A0A9P7F8Q2"/>
<sequence length="120" mass="13294">MWSTLRLGSSPSGSSTLEKIMQLGSAVVIISETTFYLLDQQHSTPVRQESVYPFRVALQQYMASPNAAAVREALSSAIRTYEAGFSHRIPGSPKYFQKKAELIDTIIEIVLQHRLPTPGV</sequence>
<organism evidence="1 2">
    <name type="scientific">Suillus discolor</name>
    <dbReference type="NCBI Taxonomy" id="1912936"/>
    <lineage>
        <taxon>Eukaryota</taxon>
        <taxon>Fungi</taxon>
        <taxon>Dikarya</taxon>
        <taxon>Basidiomycota</taxon>
        <taxon>Agaricomycotina</taxon>
        <taxon>Agaricomycetes</taxon>
        <taxon>Agaricomycetidae</taxon>
        <taxon>Boletales</taxon>
        <taxon>Suillineae</taxon>
        <taxon>Suillaceae</taxon>
        <taxon>Suillus</taxon>
    </lineage>
</organism>
<proteinExistence type="predicted"/>
<dbReference type="OrthoDB" id="2671741at2759"/>
<evidence type="ECO:0000313" key="1">
    <source>
        <dbReference type="EMBL" id="KAG2108969.1"/>
    </source>
</evidence>
<dbReference type="Proteomes" id="UP000823399">
    <property type="component" value="Unassembled WGS sequence"/>
</dbReference>
<evidence type="ECO:0000313" key="2">
    <source>
        <dbReference type="Proteomes" id="UP000823399"/>
    </source>
</evidence>
<dbReference type="GeneID" id="64706284"/>
<dbReference type="RefSeq" id="XP_041293212.1">
    <property type="nucleotide sequence ID" value="XM_041444025.1"/>
</dbReference>
<reference evidence="1" key="1">
    <citation type="journal article" date="2020" name="New Phytol.">
        <title>Comparative genomics reveals dynamic genome evolution in host specialist ectomycorrhizal fungi.</title>
        <authorList>
            <person name="Lofgren L.A."/>
            <person name="Nguyen N.H."/>
            <person name="Vilgalys R."/>
            <person name="Ruytinx J."/>
            <person name="Liao H.L."/>
            <person name="Branco S."/>
            <person name="Kuo A."/>
            <person name="LaButti K."/>
            <person name="Lipzen A."/>
            <person name="Andreopoulos W."/>
            <person name="Pangilinan J."/>
            <person name="Riley R."/>
            <person name="Hundley H."/>
            <person name="Na H."/>
            <person name="Barry K."/>
            <person name="Grigoriev I.V."/>
            <person name="Stajich J.E."/>
            <person name="Kennedy P.G."/>
        </authorList>
    </citation>
    <scope>NUCLEOTIDE SEQUENCE</scope>
    <source>
        <strain evidence="1">FC423</strain>
    </source>
</reference>
<gene>
    <name evidence="1" type="ORF">F5147DRAFT_836833</name>
</gene>
<name>A0A9P7F8Q2_9AGAM</name>
<comment type="caution">
    <text evidence="1">The sequence shown here is derived from an EMBL/GenBank/DDBJ whole genome shotgun (WGS) entry which is preliminary data.</text>
</comment>
<accession>A0A9P7F8Q2</accession>